<protein>
    <submittedName>
        <fullName evidence="2">Uncharacterized protein</fullName>
    </submittedName>
</protein>
<feature type="transmembrane region" description="Helical" evidence="1">
    <location>
        <begin position="19"/>
        <end position="39"/>
    </location>
</feature>
<reference evidence="2 3" key="1">
    <citation type="submission" date="2021-07" db="EMBL/GenBank/DDBJ databases">
        <authorList>
            <person name="Palmer J.M."/>
        </authorList>
    </citation>
    <scope>NUCLEOTIDE SEQUENCE [LARGE SCALE GENOMIC DNA]</scope>
    <source>
        <strain evidence="2 3">AT_MEX2019</strain>
        <tissue evidence="2">Muscle</tissue>
    </source>
</reference>
<organism evidence="2 3">
    <name type="scientific">Ataeniobius toweri</name>
    <dbReference type="NCBI Taxonomy" id="208326"/>
    <lineage>
        <taxon>Eukaryota</taxon>
        <taxon>Metazoa</taxon>
        <taxon>Chordata</taxon>
        <taxon>Craniata</taxon>
        <taxon>Vertebrata</taxon>
        <taxon>Euteleostomi</taxon>
        <taxon>Actinopterygii</taxon>
        <taxon>Neopterygii</taxon>
        <taxon>Teleostei</taxon>
        <taxon>Neoteleostei</taxon>
        <taxon>Acanthomorphata</taxon>
        <taxon>Ovalentaria</taxon>
        <taxon>Atherinomorphae</taxon>
        <taxon>Cyprinodontiformes</taxon>
        <taxon>Goodeidae</taxon>
        <taxon>Ataeniobius</taxon>
    </lineage>
</organism>
<evidence type="ECO:0000256" key="1">
    <source>
        <dbReference type="SAM" id="Phobius"/>
    </source>
</evidence>
<sequence>MNGVNCCENLEMWDLKGGVLYLLSSFAIFAIILAFNFIFSFSFSLHRSYILPDVLFSCDTVLEGEHQLGYSCKQLSFPSIDDSLVPAFCVEPCLSTRHSHSLSLYN</sequence>
<proteinExistence type="predicted"/>
<evidence type="ECO:0000313" key="3">
    <source>
        <dbReference type="Proteomes" id="UP001345963"/>
    </source>
</evidence>
<keyword evidence="1" id="KW-0472">Membrane</keyword>
<accession>A0ABU7AC57</accession>
<dbReference type="EMBL" id="JAHUTI010010569">
    <property type="protein sequence ID" value="MED6235548.1"/>
    <property type="molecule type" value="Genomic_DNA"/>
</dbReference>
<keyword evidence="1" id="KW-0812">Transmembrane</keyword>
<evidence type="ECO:0000313" key="2">
    <source>
        <dbReference type="EMBL" id="MED6235548.1"/>
    </source>
</evidence>
<gene>
    <name evidence="2" type="ORF">ATANTOWER_028860</name>
</gene>
<comment type="caution">
    <text evidence="2">The sequence shown here is derived from an EMBL/GenBank/DDBJ whole genome shotgun (WGS) entry which is preliminary data.</text>
</comment>
<dbReference type="Proteomes" id="UP001345963">
    <property type="component" value="Unassembled WGS sequence"/>
</dbReference>
<keyword evidence="3" id="KW-1185">Reference proteome</keyword>
<name>A0ABU7AC57_9TELE</name>
<keyword evidence="1" id="KW-1133">Transmembrane helix</keyword>